<protein>
    <submittedName>
        <fullName evidence="1">Uncharacterized protein</fullName>
    </submittedName>
</protein>
<dbReference type="AlphaFoldDB" id="A0A4U6D4H1"/>
<evidence type="ECO:0000313" key="1">
    <source>
        <dbReference type="EMBL" id="TKT90878.1"/>
    </source>
</evidence>
<keyword evidence="2" id="KW-1185">Reference proteome</keyword>
<gene>
    <name evidence="1" type="ORF">FDK13_18095</name>
</gene>
<sequence>MKPFILLIFYFIFSAFHVREVDKTEFYKAFSSATEDGIDDMINRLDQEKSSSLVAAYQGALYMKKAGFVKGVNGKVKTFKKGAHLLEDVIQKDPSNTEYRFLRLAIQEHAPGILGYNKNKYEDKSVVVNGFSKLNSNLKSVISNYAKDSKVLKASDLGN</sequence>
<reference evidence="1 2" key="1">
    <citation type="submission" date="2019-05" db="EMBL/GenBank/DDBJ databases">
        <title>Dyadobacter AR-3-8 sp. nov., isolated from arctic soil.</title>
        <authorList>
            <person name="Chaudhary D.K."/>
        </authorList>
    </citation>
    <scope>NUCLEOTIDE SEQUENCE [LARGE SCALE GENOMIC DNA]</scope>
    <source>
        <strain evidence="1 2">AR-3-8</strain>
    </source>
</reference>
<evidence type="ECO:0000313" key="2">
    <source>
        <dbReference type="Proteomes" id="UP000304900"/>
    </source>
</evidence>
<comment type="caution">
    <text evidence="1">The sequence shown here is derived from an EMBL/GenBank/DDBJ whole genome shotgun (WGS) entry which is preliminary data.</text>
</comment>
<dbReference type="EMBL" id="SZVO01000008">
    <property type="protein sequence ID" value="TKT90878.1"/>
    <property type="molecule type" value="Genomic_DNA"/>
</dbReference>
<dbReference type="OrthoDB" id="663842at2"/>
<dbReference type="Proteomes" id="UP000304900">
    <property type="component" value="Unassembled WGS sequence"/>
</dbReference>
<accession>A0A4U6D4H1</accession>
<proteinExistence type="predicted"/>
<name>A0A4U6D4H1_9BACT</name>
<organism evidence="1 2">
    <name type="scientific">Dyadobacter frigoris</name>
    <dbReference type="NCBI Taxonomy" id="2576211"/>
    <lineage>
        <taxon>Bacteria</taxon>
        <taxon>Pseudomonadati</taxon>
        <taxon>Bacteroidota</taxon>
        <taxon>Cytophagia</taxon>
        <taxon>Cytophagales</taxon>
        <taxon>Spirosomataceae</taxon>
        <taxon>Dyadobacter</taxon>
    </lineage>
</organism>
<dbReference type="RefSeq" id="WP_137341421.1">
    <property type="nucleotide sequence ID" value="NZ_SZVO01000008.1"/>
</dbReference>